<feature type="domain" description="Putative plant transposon protein" evidence="2">
    <location>
        <begin position="82"/>
        <end position="242"/>
    </location>
</feature>
<dbReference type="InterPro" id="IPR046796">
    <property type="entry name" value="Transposase_32_dom"/>
</dbReference>
<keyword evidence="4" id="KW-1185">Reference proteome</keyword>
<proteinExistence type="predicted"/>
<accession>A0A9D5AEI1</accession>
<organism evidence="3 4">
    <name type="scientific">Pisum sativum</name>
    <name type="common">Garden pea</name>
    <name type="synonym">Lathyrus oleraceus</name>
    <dbReference type="NCBI Taxonomy" id="3888"/>
    <lineage>
        <taxon>Eukaryota</taxon>
        <taxon>Viridiplantae</taxon>
        <taxon>Streptophyta</taxon>
        <taxon>Embryophyta</taxon>
        <taxon>Tracheophyta</taxon>
        <taxon>Spermatophyta</taxon>
        <taxon>Magnoliopsida</taxon>
        <taxon>eudicotyledons</taxon>
        <taxon>Gunneridae</taxon>
        <taxon>Pentapetalae</taxon>
        <taxon>rosids</taxon>
        <taxon>fabids</taxon>
        <taxon>Fabales</taxon>
        <taxon>Fabaceae</taxon>
        <taxon>Papilionoideae</taxon>
        <taxon>50 kb inversion clade</taxon>
        <taxon>NPAAA clade</taxon>
        <taxon>Hologalegina</taxon>
        <taxon>IRL clade</taxon>
        <taxon>Fabeae</taxon>
        <taxon>Lathyrus</taxon>
    </lineage>
</organism>
<comment type="caution">
    <text evidence="3">The sequence shown here is derived from an EMBL/GenBank/DDBJ whole genome shotgun (WGS) entry which is preliminary data.</text>
</comment>
<protein>
    <recommendedName>
        <fullName evidence="2">Putative plant transposon protein domain-containing protein</fullName>
    </recommendedName>
</protein>
<evidence type="ECO:0000313" key="4">
    <source>
        <dbReference type="Proteomes" id="UP001058974"/>
    </source>
</evidence>
<dbReference type="AlphaFoldDB" id="A0A9D5AEI1"/>
<name>A0A9D5AEI1_PEA</name>
<dbReference type="Proteomes" id="UP001058974">
    <property type="component" value="Chromosome 5"/>
</dbReference>
<gene>
    <name evidence="3" type="ORF">KIW84_054438</name>
</gene>
<evidence type="ECO:0000256" key="1">
    <source>
        <dbReference type="SAM" id="MobiDB-lite"/>
    </source>
</evidence>
<sequence length="347" mass="40091">MDPKLDASKKKKTIVGLSYAQRPIGGPFNHIKFWGAQQEFRYRELARRSIWLEKTFNIDPEVQFRDCLSLIEDIIGKSVNYSFTAMVRGRKVSFSRDAINEYLGTPITFPDDELCQYAKRFSRGDWNFELVKDVLVLPGRTYVTNASGHPTKFNRRDLNTVAQVLMTLVLYNIRPRSHTSSIPMDTACFLYYIIDERKVDMERIISNEMKMISLRGHHLGNKTPSTLAFPSLIMRLCQKARVSLASEAPPSEQQVFDERVACSYTWDVLEANQRAFMFMHDFMHRLQLKIMEPHIDHILGTRDEFRAHSNWPEGMSFQPKGAVGVEVETSEEIVEEQSEEGENMSDC</sequence>
<reference evidence="3 4" key="1">
    <citation type="journal article" date="2022" name="Nat. Genet.">
        <title>Improved pea reference genome and pan-genome highlight genomic features and evolutionary characteristics.</title>
        <authorList>
            <person name="Yang T."/>
            <person name="Liu R."/>
            <person name="Luo Y."/>
            <person name="Hu S."/>
            <person name="Wang D."/>
            <person name="Wang C."/>
            <person name="Pandey M.K."/>
            <person name="Ge S."/>
            <person name="Xu Q."/>
            <person name="Li N."/>
            <person name="Li G."/>
            <person name="Huang Y."/>
            <person name="Saxena R.K."/>
            <person name="Ji Y."/>
            <person name="Li M."/>
            <person name="Yan X."/>
            <person name="He Y."/>
            <person name="Liu Y."/>
            <person name="Wang X."/>
            <person name="Xiang C."/>
            <person name="Varshney R.K."/>
            <person name="Ding H."/>
            <person name="Gao S."/>
            <person name="Zong X."/>
        </authorList>
    </citation>
    <scope>NUCLEOTIDE SEQUENCE [LARGE SCALE GENOMIC DNA]</scope>
    <source>
        <strain evidence="3 4">cv. Zhongwan 6</strain>
    </source>
</reference>
<feature type="region of interest" description="Disordered" evidence="1">
    <location>
        <begin position="328"/>
        <end position="347"/>
    </location>
</feature>
<dbReference type="Gramene" id="Psat05G0443800-T1">
    <property type="protein sequence ID" value="KAI5408592.1"/>
    <property type="gene ID" value="KIW84_054438"/>
</dbReference>
<dbReference type="EMBL" id="JAMSHJ010000005">
    <property type="protein sequence ID" value="KAI5408592.1"/>
    <property type="molecule type" value="Genomic_DNA"/>
</dbReference>
<evidence type="ECO:0000313" key="3">
    <source>
        <dbReference type="EMBL" id="KAI5408592.1"/>
    </source>
</evidence>
<evidence type="ECO:0000259" key="2">
    <source>
        <dbReference type="Pfam" id="PF20167"/>
    </source>
</evidence>
<dbReference type="Pfam" id="PF20167">
    <property type="entry name" value="Transposase_32"/>
    <property type="match status" value="1"/>
</dbReference>